<dbReference type="EC" id="5.6.2.4" evidence="8"/>
<evidence type="ECO:0000256" key="8">
    <source>
        <dbReference type="ARBA" id="ARBA00034808"/>
    </source>
</evidence>
<dbReference type="PANTHER" id="PTHR11070:SF46">
    <property type="entry name" value="ATP-DEPENDENT DNA HELICASE HMI1, MITOCHONDRIAL"/>
    <property type="match status" value="1"/>
</dbReference>
<evidence type="ECO:0000256" key="5">
    <source>
        <dbReference type="ARBA" id="ARBA00022840"/>
    </source>
</evidence>
<dbReference type="InterPro" id="IPR027417">
    <property type="entry name" value="P-loop_NTPase"/>
</dbReference>
<dbReference type="Gene3D" id="1.10.10.160">
    <property type="match status" value="1"/>
</dbReference>
<organism evidence="14 15">
    <name type="scientific">Butyrivibrio proteoclasticus</name>
    <dbReference type="NCBI Taxonomy" id="43305"/>
    <lineage>
        <taxon>Bacteria</taxon>
        <taxon>Bacillati</taxon>
        <taxon>Bacillota</taxon>
        <taxon>Clostridia</taxon>
        <taxon>Lachnospirales</taxon>
        <taxon>Lachnospiraceae</taxon>
        <taxon>Butyrivibrio</taxon>
    </lineage>
</organism>
<dbReference type="PROSITE" id="PS51198">
    <property type="entry name" value="UVRD_HELICASE_ATP_BIND"/>
    <property type="match status" value="1"/>
</dbReference>
<dbReference type="Proteomes" id="UP000182624">
    <property type="component" value="Unassembled WGS sequence"/>
</dbReference>
<keyword evidence="4 10" id="KW-0347">Helicase</keyword>
<dbReference type="GO" id="GO:0005524">
    <property type="term" value="F:ATP binding"/>
    <property type="evidence" value="ECO:0007669"/>
    <property type="project" value="UniProtKB-UniRule"/>
</dbReference>
<dbReference type="GO" id="GO:0043138">
    <property type="term" value="F:3'-5' DNA helicase activity"/>
    <property type="evidence" value="ECO:0007669"/>
    <property type="project" value="UniProtKB-EC"/>
</dbReference>
<dbReference type="Pfam" id="PF13361">
    <property type="entry name" value="UvrD_C"/>
    <property type="match status" value="1"/>
</dbReference>
<dbReference type="EMBL" id="FOXO01000011">
    <property type="protein sequence ID" value="SFP90618.1"/>
    <property type="molecule type" value="Genomic_DNA"/>
</dbReference>
<keyword evidence="5 10" id="KW-0067">ATP-binding</keyword>
<dbReference type="InterPro" id="IPR014016">
    <property type="entry name" value="UvrD-like_ATP-bd"/>
</dbReference>
<evidence type="ECO:0000256" key="4">
    <source>
        <dbReference type="ARBA" id="ARBA00022806"/>
    </source>
</evidence>
<comment type="catalytic activity">
    <reaction evidence="9">
        <text>ATP + H2O = ADP + phosphate + H(+)</text>
        <dbReference type="Rhea" id="RHEA:13065"/>
        <dbReference type="ChEBI" id="CHEBI:15377"/>
        <dbReference type="ChEBI" id="CHEBI:15378"/>
        <dbReference type="ChEBI" id="CHEBI:30616"/>
        <dbReference type="ChEBI" id="CHEBI:43474"/>
        <dbReference type="ChEBI" id="CHEBI:456216"/>
        <dbReference type="EC" id="5.6.2.4"/>
    </reaction>
</comment>
<evidence type="ECO:0000256" key="6">
    <source>
        <dbReference type="ARBA" id="ARBA00023235"/>
    </source>
</evidence>
<keyword evidence="6" id="KW-0413">Isomerase</keyword>
<keyword evidence="15" id="KW-1185">Reference proteome</keyword>
<dbReference type="CDD" id="cd17932">
    <property type="entry name" value="DEXQc_UvrD"/>
    <property type="match status" value="1"/>
</dbReference>
<feature type="binding site" evidence="10">
    <location>
        <begin position="15"/>
        <end position="22"/>
    </location>
    <ligand>
        <name>ATP</name>
        <dbReference type="ChEBI" id="CHEBI:30616"/>
    </ligand>
</feature>
<evidence type="ECO:0000256" key="3">
    <source>
        <dbReference type="ARBA" id="ARBA00022801"/>
    </source>
</evidence>
<dbReference type="InterPro" id="IPR014017">
    <property type="entry name" value="DNA_helicase_UvrD-like_C"/>
</dbReference>
<comment type="catalytic activity">
    <reaction evidence="7">
        <text>Couples ATP hydrolysis with the unwinding of duplex DNA by translocating in the 3'-5' direction.</text>
        <dbReference type="EC" id="5.6.2.4"/>
    </reaction>
</comment>
<dbReference type="GO" id="GO:0003677">
    <property type="term" value="F:DNA binding"/>
    <property type="evidence" value="ECO:0007669"/>
    <property type="project" value="InterPro"/>
</dbReference>
<dbReference type="Gene3D" id="3.40.50.300">
    <property type="entry name" value="P-loop containing nucleotide triphosphate hydrolases"/>
    <property type="match status" value="2"/>
</dbReference>
<dbReference type="Gene3D" id="1.10.486.10">
    <property type="entry name" value="PCRA, domain 4"/>
    <property type="match status" value="1"/>
</dbReference>
<dbReference type="Pfam" id="PF00580">
    <property type="entry name" value="UvrD-helicase"/>
    <property type="match status" value="1"/>
</dbReference>
<dbReference type="RefSeq" id="WP_177201626.1">
    <property type="nucleotide sequence ID" value="NZ_FOXO01000011.1"/>
</dbReference>
<proteinExistence type="inferred from homology"/>
<evidence type="ECO:0000256" key="9">
    <source>
        <dbReference type="ARBA" id="ARBA00048988"/>
    </source>
</evidence>
<dbReference type="InterPro" id="IPR013986">
    <property type="entry name" value="DExx_box_DNA_helicase_dom_sf"/>
</dbReference>
<keyword evidence="3 10" id="KW-0378">Hydrolase</keyword>
<evidence type="ECO:0000256" key="11">
    <source>
        <dbReference type="SAM" id="MobiDB-lite"/>
    </source>
</evidence>
<comment type="similarity">
    <text evidence="1">Belongs to the helicase family. UvrD subfamily.</text>
</comment>
<sequence length="628" mass="72626">MMAISHYKGPAMVLAGPGSGKTFVIVSRIRYLIEERGVVPSGILVITFTKAAALEMQQRFMKNTDSSYPEVTFGTFHSIFYQIIKNSGHYNSKNIEIANESFKQKIIYNILFSIAEKDPLLKEEMDSDTDICKNVLSEISRIKNSSLKSDDCNSCFAFSKYFNEIFEKYKRALKEFEKIDFDDMILLCYELLSEDEALLELCRKKYSFILIDEYQDINLMQYKVIELLMGQDKNLFIVGDDDQSIYGFRGSEPRFMLEFEDSFKAHDPKTYNLNINYRCGSDILNNALLVIGENKERLLKNLKADGSNGTGCLVPLKFTTKEKQYNSIKSFLHRQKDNLSNISIICRTNSECMSIAAMLKEEKIPTNLDECSKSFLEAESVMVLINYLKFSCVEKRREFFYKIMNKPLRYISREAVPTEIVNEMEVKRFYKSNKRMLEQVNKLFSQINMISHMRPSLSIRYIRKEIGIDREFQKEKEQLDEFERLARTFEDTKSLLNEINKRFGERADEKTVIKRNNGNFVKLLTMHGSKGLEFDMVWIPDVNEGIIPSRGAATNNQIEEERRMLYVAMTRAKKALMISYVTGTKENAILPSRFLRPIRSKWMLKYGDQPSSPSSGSSTSSSNSTSSR</sequence>
<reference evidence="15" key="1">
    <citation type="submission" date="2016-10" db="EMBL/GenBank/DDBJ databases">
        <authorList>
            <person name="Varghese N."/>
            <person name="Submissions S."/>
        </authorList>
    </citation>
    <scope>NUCLEOTIDE SEQUENCE [LARGE SCALE GENOMIC DNA]</scope>
    <source>
        <strain evidence="15">P18</strain>
    </source>
</reference>
<evidence type="ECO:0000256" key="7">
    <source>
        <dbReference type="ARBA" id="ARBA00034617"/>
    </source>
</evidence>
<evidence type="ECO:0000313" key="14">
    <source>
        <dbReference type="EMBL" id="SFP90618.1"/>
    </source>
</evidence>
<dbReference type="PROSITE" id="PS51217">
    <property type="entry name" value="UVRD_HELICASE_CTER"/>
    <property type="match status" value="1"/>
</dbReference>
<gene>
    <name evidence="14" type="ORF">SAMN04487928_11183</name>
</gene>
<evidence type="ECO:0000259" key="12">
    <source>
        <dbReference type="PROSITE" id="PS51198"/>
    </source>
</evidence>
<dbReference type="SUPFAM" id="SSF52540">
    <property type="entry name" value="P-loop containing nucleoside triphosphate hydrolases"/>
    <property type="match status" value="1"/>
</dbReference>
<evidence type="ECO:0000256" key="1">
    <source>
        <dbReference type="ARBA" id="ARBA00009922"/>
    </source>
</evidence>
<evidence type="ECO:0000256" key="10">
    <source>
        <dbReference type="PROSITE-ProRule" id="PRU00560"/>
    </source>
</evidence>
<evidence type="ECO:0000313" key="15">
    <source>
        <dbReference type="Proteomes" id="UP000182624"/>
    </source>
</evidence>
<name>A0A1I5U5S6_9FIRM</name>
<dbReference type="CDD" id="cd18807">
    <property type="entry name" value="SF1_C_UvrD"/>
    <property type="match status" value="1"/>
</dbReference>
<dbReference type="PANTHER" id="PTHR11070">
    <property type="entry name" value="UVRD / RECB / PCRA DNA HELICASE FAMILY MEMBER"/>
    <property type="match status" value="1"/>
</dbReference>
<protein>
    <recommendedName>
        <fullName evidence="8">DNA 3'-5' helicase</fullName>
        <ecNumber evidence="8">5.6.2.4</ecNumber>
    </recommendedName>
</protein>
<evidence type="ECO:0000259" key="13">
    <source>
        <dbReference type="PROSITE" id="PS51217"/>
    </source>
</evidence>
<feature type="domain" description="UvrD-like helicase ATP-binding" evidence="12">
    <location>
        <begin position="1"/>
        <end position="280"/>
    </location>
</feature>
<feature type="region of interest" description="Disordered" evidence="11">
    <location>
        <begin position="606"/>
        <end position="628"/>
    </location>
</feature>
<accession>A0A1I5U5S6</accession>
<feature type="compositionally biased region" description="Low complexity" evidence="11">
    <location>
        <begin position="610"/>
        <end position="628"/>
    </location>
</feature>
<keyword evidence="2 10" id="KW-0547">Nucleotide-binding</keyword>
<evidence type="ECO:0000256" key="2">
    <source>
        <dbReference type="ARBA" id="ARBA00022741"/>
    </source>
</evidence>
<dbReference type="GO" id="GO:0000725">
    <property type="term" value="P:recombinational repair"/>
    <property type="evidence" value="ECO:0007669"/>
    <property type="project" value="TreeGrafter"/>
</dbReference>
<dbReference type="AlphaFoldDB" id="A0A1I5U5S6"/>
<dbReference type="GO" id="GO:0016887">
    <property type="term" value="F:ATP hydrolysis activity"/>
    <property type="evidence" value="ECO:0007669"/>
    <property type="project" value="RHEA"/>
</dbReference>
<dbReference type="InterPro" id="IPR000212">
    <property type="entry name" value="DNA_helicase_UvrD/REP"/>
</dbReference>
<feature type="domain" description="UvrD-like helicase C-terminal" evidence="13">
    <location>
        <begin position="281"/>
        <end position="531"/>
    </location>
</feature>